<feature type="region of interest" description="Disordered" evidence="1">
    <location>
        <begin position="464"/>
        <end position="517"/>
    </location>
</feature>
<dbReference type="Pfam" id="PF00395">
    <property type="entry name" value="SLH"/>
    <property type="match status" value="3"/>
</dbReference>
<keyword evidence="2" id="KW-0732">Signal</keyword>
<dbReference type="PANTHER" id="PTHR43308:SF5">
    <property type="entry name" value="S-LAYER PROTEIN _ PEPTIDOGLYCAN ENDO-BETA-N-ACETYLGLUCOSAMINIDASE"/>
    <property type="match status" value="1"/>
</dbReference>
<evidence type="ECO:0000313" key="5">
    <source>
        <dbReference type="Proteomes" id="UP001254832"/>
    </source>
</evidence>
<sequence>MKKWGSLFLTGALLFSSMATAVQAAPATNVLIDNETSSSFAQHSFQDVNGNWAQEVIKKWADRGIVQGNEQNMFLPQGKVTRAEWVAMINRIFQYEQVGNYTFTDVSLSSWYAQDVAKGVQAGYIQGYTDGSFNPVGTLTRQEAALTISRILNLQSNGEASFTDHMDIQDWSKEAVSAAADKKIIIGYSNGSFLPNKAITRAEAVQILDRAFSTYGSWYGQEGTYGSEESREEISGNVVIGASGVTLQNMDITGDLIISKAVGDGDVFLKNVTVQGKTYVYGGGENSVHLEDSVLLTVIVNKQDGTVRLVATGKTEVHEMTIQTSSNIETNENAKIDKLTLSEALPEKSRVYLKGNFETVDVVAKSINIQIPSGTVNQLNLADSAENTAIEISQEAKVITAILNSAVKLLGTGTIEQATVNAMGVTMEKAPNKLNLGSGMPADTSVQIDGVSKPVTSFIAPVTTVPAANGGSSSGSSGTGGGTNPSNPYPGTGGSTNPGDPGSSNGGVTPPITPLPGREYGSYDGGSYYFVGVESDAITVTDAVYIYSPRSGYAYVSKSSINENDPVLLEEAINQKTAYRVKIEANTRTALPVGEIASEFSSYYKVFVVDNENRASYIKNIMVLDGLGKELKSQGMILSSGGWLSNQESYLVYFNTLIKAVDPNTLRNSIEISTGTQQPNYRPLNEGDQVEIVNNGIVITPKQNYGKSTYIRVNADAVETLDGLFRNKLYTSTQYKSFTRPEFIEYPDKWEITVPVGTVIKFKANYGGDTFYFVYKDTFGTSSDYDKEVTDGHGYKLEIPEDGAGMTFEFDTKDLQPGEYKIDGFGAMPLDVNLTAN</sequence>
<evidence type="ECO:0000256" key="1">
    <source>
        <dbReference type="SAM" id="MobiDB-lite"/>
    </source>
</evidence>
<dbReference type="InterPro" id="IPR001119">
    <property type="entry name" value="SLH_dom"/>
</dbReference>
<dbReference type="AlphaFoldDB" id="A0AAP5H4B4"/>
<feature type="chain" id="PRO_5042914547" description="SLH domain-containing protein" evidence="2">
    <location>
        <begin position="25"/>
        <end position="837"/>
    </location>
</feature>
<evidence type="ECO:0000256" key="2">
    <source>
        <dbReference type="SAM" id="SignalP"/>
    </source>
</evidence>
<dbReference type="PANTHER" id="PTHR43308">
    <property type="entry name" value="OUTER MEMBRANE PROTEIN ALPHA-RELATED"/>
    <property type="match status" value="1"/>
</dbReference>
<evidence type="ECO:0000259" key="3">
    <source>
        <dbReference type="PROSITE" id="PS51272"/>
    </source>
</evidence>
<dbReference type="RefSeq" id="WP_310143918.1">
    <property type="nucleotide sequence ID" value="NZ_JAVDTR010000015.1"/>
</dbReference>
<feature type="signal peptide" evidence="2">
    <location>
        <begin position="1"/>
        <end position="24"/>
    </location>
</feature>
<feature type="domain" description="SLH" evidence="3">
    <location>
        <begin position="99"/>
        <end position="162"/>
    </location>
</feature>
<dbReference type="Proteomes" id="UP001254832">
    <property type="component" value="Unassembled WGS sequence"/>
</dbReference>
<gene>
    <name evidence="4" type="ORF">J2W91_004575</name>
</gene>
<comment type="caution">
    <text evidence="4">The sequence shown here is derived from an EMBL/GenBank/DDBJ whole genome shotgun (WGS) entry which is preliminary data.</text>
</comment>
<dbReference type="InterPro" id="IPR051465">
    <property type="entry name" value="Cell_Envelope_Struct_Comp"/>
</dbReference>
<organism evidence="4 5">
    <name type="scientific">Paenibacillus amylolyticus</name>
    <dbReference type="NCBI Taxonomy" id="1451"/>
    <lineage>
        <taxon>Bacteria</taxon>
        <taxon>Bacillati</taxon>
        <taxon>Bacillota</taxon>
        <taxon>Bacilli</taxon>
        <taxon>Bacillales</taxon>
        <taxon>Paenibacillaceae</taxon>
        <taxon>Paenibacillus</taxon>
    </lineage>
</organism>
<protein>
    <recommendedName>
        <fullName evidence="3">SLH domain-containing protein</fullName>
    </recommendedName>
</protein>
<proteinExistence type="predicted"/>
<dbReference type="EMBL" id="JAVDTR010000015">
    <property type="protein sequence ID" value="MDR6726069.1"/>
    <property type="molecule type" value="Genomic_DNA"/>
</dbReference>
<reference evidence="4" key="1">
    <citation type="submission" date="2023-07" db="EMBL/GenBank/DDBJ databases">
        <title>Sorghum-associated microbial communities from plants grown in Nebraska, USA.</title>
        <authorList>
            <person name="Schachtman D."/>
        </authorList>
    </citation>
    <scope>NUCLEOTIDE SEQUENCE</scope>
    <source>
        <strain evidence="4">BE80</strain>
    </source>
</reference>
<dbReference type="PROSITE" id="PS51272">
    <property type="entry name" value="SLH"/>
    <property type="match status" value="3"/>
</dbReference>
<feature type="domain" description="SLH" evidence="3">
    <location>
        <begin position="163"/>
        <end position="222"/>
    </location>
</feature>
<feature type="domain" description="SLH" evidence="3">
    <location>
        <begin position="40"/>
        <end position="98"/>
    </location>
</feature>
<name>A0AAP5H4B4_PAEAM</name>
<accession>A0AAP5H4B4</accession>
<evidence type="ECO:0000313" key="4">
    <source>
        <dbReference type="EMBL" id="MDR6726069.1"/>
    </source>
</evidence>